<sequence length="264" mass="28115">MPTTDGYNGAYTGPEIDAGIARANQAITVENSGVASMSETLGSGPYTIEFTEEAGSGGGSLPDGSAGQILGYVEDNVVGPIMSKSDLLSAETAALFPGLPENPMPNDVFGKIGTFMDENTYLEKVNEFEATEDSDVFAFAVTENDLRETFIVSISGISGNASSVKLSSPHSSSRRYSKIQAGSDYIFNSTTTSIVIDQQHPSFFVFRFSGTVSGNNTVGVQIIVHDINGLQFFNCTGNSDNYKTAIFSIDLNIGQSLKIYRVVK</sequence>
<keyword evidence="2" id="KW-1185">Reference proteome</keyword>
<dbReference type="KEGG" id="pfaa:MM59RIKEN_07270"/>
<dbReference type="AlphaFoldDB" id="A0A810Q508"/>
<protein>
    <submittedName>
        <fullName evidence="1">Uncharacterized protein</fullName>
    </submittedName>
</protein>
<organism evidence="1 2">
    <name type="scientific">Pusillibacter faecalis</name>
    <dbReference type="NCBI Taxonomy" id="2714358"/>
    <lineage>
        <taxon>Bacteria</taxon>
        <taxon>Bacillati</taxon>
        <taxon>Bacillota</taxon>
        <taxon>Clostridia</taxon>
        <taxon>Eubacteriales</taxon>
        <taxon>Oscillospiraceae</taxon>
        <taxon>Pusillibacter</taxon>
    </lineage>
</organism>
<dbReference type="RefSeq" id="WP_213542671.1">
    <property type="nucleotide sequence ID" value="NZ_AP023420.1"/>
</dbReference>
<reference evidence="1" key="1">
    <citation type="submission" date="2020-09" db="EMBL/GenBank/DDBJ databases">
        <title>New species isolated from human feces.</title>
        <authorList>
            <person name="Kitahara M."/>
            <person name="Shigeno Y."/>
            <person name="Shime M."/>
            <person name="Matsumoto Y."/>
            <person name="Nakamura S."/>
            <person name="Motooka D."/>
            <person name="Fukuoka S."/>
            <person name="Nishikawa H."/>
            <person name="Benno Y."/>
        </authorList>
    </citation>
    <scope>NUCLEOTIDE SEQUENCE</scope>
    <source>
        <strain evidence="1">MM59</strain>
    </source>
</reference>
<evidence type="ECO:0000313" key="1">
    <source>
        <dbReference type="EMBL" id="BCK83408.1"/>
    </source>
</evidence>
<proteinExistence type="predicted"/>
<gene>
    <name evidence="1" type="ORF">MM59RIKEN_07270</name>
</gene>
<accession>A0A810Q508</accession>
<dbReference type="EMBL" id="AP023420">
    <property type="protein sequence ID" value="BCK83408.1"/>
    <property type="molecule type" value="Genomic_DNA"/>
</dbReference>
<dbReference type="Proteomes" id="UP000679848">
    <property type="component" value="Chromosome"/>
</dbReference>
<name>A0A810Q508_9FIRM</name>
<evidence type="ECO:0000313" key="2">
    <source>
        <dbReference type="Proteomes" id="UP000679848"/>
    </source>
</evidence>